<proteinExistence type="predicted"/>
<comment type="caution">
    <text evidence="2">The sequence shown here is derived from an EMBL/GenBank/DDBJ whole genome shotgun (WGS) entry which is preliminary data.</text>
</comment>
<accession>A0A8S9JVD7</accession>
<evidence type="ECO:0000256" key="1">
    <source>
        <dbReference type="SAM" id="MobiDB-lite"/>
    </source>
</evidence>
<feature type="region of interest" description="Disordered" evidence="1">
    <location>
        <begin position="127"/>
        <end position="161"/>
    </location>
</feature>
<feature type="compositionally biased region" description="Low complexity" evidence="1">
    <location>
        <begin position="10"/>
        <end position="22"/>
    </location>
</feature>
<dbReference type="EMBL" id="QGKY02000246">
    <property type="protein sequence ID" value="KAF2585802.1"/>
    <property type="molecule type" value="Genomic_DNA"/>
</dbReference>
<dbReference type="AlphaFoldDB" id="A0A8S9JVD7"/>
<reference evidence="2" key="1">
    <citation type="submission" date="2019-12" db="EMBL/GenBank/DDBJ databases">
        <title>Genome sequencing and annotation of Brassica cretica.</title>
        <authorList>
            <person name="Studholme D.J."/>
            <person name="Sarris P.F."/>
        </authorList>
    </citation>
    <scope>NUCLEOTIDE SEQUENCE</scope>
    <source>
        <strain evidence="2">PFS-102/07</strain>
        <tissue evidence="2">Leaf</tissue>
    </source>
</reference>
<gene>
    <name evidence="2" type="ORF">F2Q70_00037313</name>
</gene>
<feature type="compositionally biased region" description="Basic and acidic residues" evidence="1">
    <location>
        <begin position="143"/>
        <end position="153"/>
    </location>
</feature>
<sequence>MEQATAGQIQNQNQRQSQSNRQAVPATGNSQSDELKGLGMMMQQLLQGMQIHGNALNQVSSDINTRMDNIFTELNTKYDAVSNYIKRIDVQLAQTAESVKRQQGMLPGKSPMNPRVEHCNAAELRCEKSEGKEPEQLSVKTVPDAEERTEHSASSKVTAPDELAETPPVRVYVPKVPYQIPPRHLMDPISAEQLAGFRKMVRRLPQNISFEHAWEIQPLHIF</sequence>
<name>A0A8S9JVD7_BRACR</name>
<organism evidence="2">
    <name type="scientific">Brassica cretica</name>
    <name type="common">Mustard</name>
    <dbReference type="NCBI Taxonomy" id="69181"/>
    <lineage>
        <taxon>Eukaryota</taxon>
        <taxon>Viridiplantae</taxon>
        <taxon>Streptophyta</taxon>
        <taxon>Embryophyta</taxon>
        <taxon>Tracheophyta</taxon>
        <taxon>Spermatophyta</taxon>
        <taxon>Magnoliopsida</taxon>
        <taxon>eudicotyledons</taxon>
        <taxon>Gunneridae</taxon>
        <taxon>Pentapetalae</taxon>
        <taxon>rosids</taxon>
        <taxon>malvids</taxon>
        <taxon>Brassicales</taxon>
        <taxon>Brassicaceae</taxon>
        <taxon>Brassiceae</taxon>
        <taxon>Brassica</taxon>
    </lineage>
</organism>
<feature type="region of interest" description="Disordered" evidence="1">
    <location>
        <begin position="1"/>
        <end position="34"/>
    </location>
</feature>
<evidence type="ECO:0000313" key="2">
    <source>
        <dbReference type="EMBL" id="KAF2585802.1"/>
    </source>
</evidence>
<protein>
    <submittedName>
        <fullName evidence="2">Uncharacterized protein</fullName>
    </submittedName>
</protein>